<dbReference type="InterPro" id="IPR045743">
    <property type="entry name" value="DUF6089"/>
</dbReference>
<organism evidence="2 3">
    <name type="scientific">Candidatus Ornithobacterium hominis</name>
    <dbReference type="NCBI Taxonomy" id="2497989"/>
    <lineage>
        <taxon>Bacteria</taxon>
        <taxon>Pseudomonadati</taxon>
        <taxon>Bacteroidota</taxon>
        <taxon>Flavobacteriia</taxon>
        <taxon>Flavobacteriales</taxon>
        <taxon>Weeksellaceae</taxon>
        <taxon>Ornithobacterium</taxon>
    </lineage>
</organism>
<dbReference type="InterPro" id="IPR011250">
    <property type="entry name" value="OMP/PagP_B-barrel"/>
</dbReference>
<feature type="domain" description="DUF6089" evidence="1">
    <location>
        <begin position="4"/>
        <end position="217"/>
    </location>
</feature>
<dbReference type="AlphaFoldDB" id="A0A383TTE1"/>
<evidence type="ECO:0000259" key="1">
    <source>
        <dbReference type="Pfam" id="PF19573"/>
    </source>
</evidence>
<dbReference type="Pfam" id="PF19573">
    <property type="entry name" value="DUF6089"/>
    <property type="match status" value="2"/>
</dbReference>
<dbReference type="Proteomes" id="UP000262142">
    <property type="component" value="Unassembled WGS sequence"/>
</dbReference>
<evidence type="ECO:0000313" key="3">
    <source>
        <dbReference type="Proteomes" id="UP000262142"/>
    </source>
</evidence>
<proteinExistence type="predicted"/>
<protein>
    <recommendedName>
        <fullName evidence="1">DUF6089 domain-containing protein</fullName>
    </recommendedName>
</protein>
<accession>A0A383TTE1</accession>
<reference evidence="2 3" key="1">
    <citation type="submission" date="2018-09" db="EMBL/GenBank/DDBJ databases">
        <authorList>
            <consortium name="Pathogen Informatics"/>
        </authorList>
    </citation>
    <scope>NUCLEOTIDE SEQUENCE [LARGE SCALE GENOMIC DNA]</scope>
    <source>
        <strain evidence="2 3">OH-22767</strain>
    </source>
</reference>
<gene>
    <name evidence="2" type="ORF">SAMEA104719789_00033</name>
</gene>
<keyword evidence="3" id="KW-1185">Reference proteome</keyword>
<dbReference type="SUPFAM" id="SSF56925">
    <property type="entry name" value="OMPA-like"/>
    <property type="match status" value="1"/>
</dbReference>
<dbReference type="EMBL" id="UNSC01000001">
    <property type="protein sequence ID" value="SZD70942.1"/>
    <property type="molecule type" value="Genomic_DNA"/>
</dbReference>
<name>A0A383TTE1_9FLAO</name>
<sequence>MLISFSLSLQAQKHEIGGFLGATNLISDIGRTDYINPFPKEMSDGYSIPIAVGLLYRLNYNPQHTLRFSLGYYNEAYNDKVAIEDYRYQRGYQFRNSIIEAAAVFEYNFFPINSEQEKAYSPYIFGGIGGFLSNTPVVNVYHQFQRDALGMPIKGGIPFDSSIEYETKKNIGFSLPIGLGFKYKFGWNWVVSAEVGFRPTFNDNLDLSSPKDGNYHFFVENDLLKFYAENDVISRNNEILENTKIGNPSTNDWYVFSGLTLTYAFGRPPCFCD</sequence>
<evidence type="ECO:0000313" key="2">
    <source>
        <dbReference type="EMBL" id="SZD70942.1"/>
    </source>
</evidence>
<feature type="domain" description="DUF6089" evidence="1">
    <location>
        <begin position="232"/>
        <end position="272"/>
    </location>
</feature>